<dbReference type="PANTHER" id="PTHR11571">
    <property type="entry name" value="GLUTATHIONE S-TRANSFERASE"/>
    <property type="match status" value="1"/>
</dbReference>
<dbReference type="InterPro" id="IPR040079">
    <property type="entry name" value="Glutathione_S-Trfase"/>
</dbReference>
<dbReference type="CDD" id="cd03039">
    <property type="entry name" value="GST_N_Sigma_like"/>
    <property type="match status" value="2"/>
</dbReference>
<dbReference type="FunFam" id="1.20.1050.10:FF:000031">
    <property type="entry name" value="Glutathione S-Transferase"/>
    <property type="match status" value="2"/>
</dbReference>
<dbReference type="SFLD" id="SFLDS00019">
    <property type="entry name" value="Glutathione_Transferase_(cytos"/>
    <property type="match status" value="2"/>
</dbReference>
<dbReference type="FunFam" id="3.40.30.10:FF:000189">
    <property type="entry name" value="Glutathione S-Transferase"/>
    <property type="match status" value="2"/>
</dbReference>
<sequence>MRLLHLSTVLPPSESIEKEMTHYKLIYFDARGFGEPARQLFHLAGVPFEDVRISFEELMPGKQSAYWLEMKEKTPFGRLPVLSMDGFELAQSAAISRYLAKKFGYSGKTPEEEVWADAIVDQFKDYMESFRLFIYAQREGKSAEEVKTIHDKKYVPAKNQFLEVIDRILKTNKTGYLVGNGLTWADLVVADHIFTLQNIKKLDDGIHQNLKKYQESIYSLPELKEHIEKRPKSEISFLTMPSYKLTYFDVRGYAEPARILFYLAGVPFEDNRITHGDGTWEKLKDKTPFGQVPVLSVNGFDIPQSAAIVRYLANKFGYAGKTPEEQAWADAIVDQFKDFMGSFRQLIMAQRAGKSAEEIAKISSEVAIPARDSYFKIINGILEKSKSGFLVGNELTFADIVVVENITTLEKNQFFTASEHPKLTALREKVYAIPAIKTWVATRPDTQF</sequence>
<evidence type="ECO:0000259" key="7">
    <source>
        <dbReference type="Pfam" id="PF14497"/>
    </source>
</evidence>
<dbReference type="PANTHER" id="PTHR11571:SF8">
    <property type="entry name" value="GLUTATHIONE S-TRANSFERASE-RELATED"/>
    <property type="match status" value="1"/>
</dbReference>
<dbReference type="InterPro" id="IPR036249">
    <property type="entry name" value="Thioredoxin-like_sf"/>
</dbReference>
<name>A0AAE9DN69_CAEBR</name>
<gene>
    <name evidence="8" type="ORF">L3Y34_018796</name>
</gene>
<evidence type="ECO:0000256" key="5">
    <source>
        <dbReference type="ARBA" id="ARBA00078118"/>
    </source>
</evidence>
<organism evidence="8 9">
    <name type="scientific">Caenorhabditis briggsae</name>
    <dbReference type="NCBI Taxonomy" id="6238"/>
    <lineage>
        <taxon>Eukaryota</taxon>
        <taxon>Metazoa</taxon>
        <taxon>Ecdysozoa</taxon>
        <taxon>Nematoda</taxon>
        <taxon>Chromadorea</taxon>
        <taxon>Rhabditida</taxon>
        <taxon>Rhabditina</taxon>
        <taxon>Rhabditomorpha</taxon>
        <taxon>Rhabditoidea</taxon>
        <taxon>Rhabditidae</taxon>
        <taxon>Peloderinae</taxon>
        <taxon>Caenorhabditis</taxon>
    </lineage>
</organism>
<dbReference type="CDD" id="cd03192">
    <property type="entry name" value="GST_C_Sigma_like"/>
    <property type="match status" value="2"/>
</dbReference>
<dbReference type="SFLD" id="SFLDG01205">
    <property type="entry name" value="AMPS.1"/>
    <property type="match status" value="2"/>
</dbReference>
<feature type="domain" description="GST N-terminal" evidence="6">
    <location>
        <begin position="244"/>
        <end position="314"/>
    </location>
</feature>
<dbReference type="Pfam" id="PF02798">
    <property type="entry name" value="GST_N"/>
    <property type="match status" value="2"/>
</dbReference>
<proteinExistence type="inferred from homology"/>
<evidence type="ECO:0000256" key="1">
    <source>
        <dbReference type="ARBA" id="ARBA00012452"/>
    </source>
</evidence>
<dbReference type="Gene3D" id="3.40.30.10">
    <property type="entry name" value="Glutaredoxin"/>
    <property type="match status" value="2"/>
</dbReference>
<comment type="catalytic activity">
    <reaction evidence="4">
        <text>RX + glutathione = an S-substituted glutathione + a halide anion + H(+)</text>
        <dbReference type="Rhea" id="RHEA:16437"/>
        <dbReference type="ChEBI" id="CHEBI:15378"/>
        <dbReference type="ChEBI" id="CHEBI:16042"/>
        <dbReference type="ChEBI" id="CHEBI:17792"/>
        <dbReference type="ChEBI" id="CHEBI:57925"/>
        <dbReference type="ChEBI" id="CHEBI:90779"/>
        <dbReference type="EC" id="2.5.1.18"/>
    </reaction>
</comment>
<dbReference type="InterPro" id="IPR004046">
    <property type="entry name" value="GST_C"/>
</dbReference>
<evidence type="ECO:0000313" key="9">
    <source>
        <dbReference type="Proteomes" id="UP000827892"/>
    </source>
</evidence>
<evidence type="ECO:0000256" key="4">
    <source>
        <dbReference type="ARBA" id="ARBA00047960"/>
    </source>
</evidence>
<evidence type="ECO:0000313" key="8">
    <source>
        <dbReference type="EMBL" id="ULU07275.1"/>
    </source>
</evidence>
<evidence type="ECO:0000256" key="2">
    <source>
        <dbReference type="ARBA" id="ARBA00022679"/>
    </source>
</evidence>
<feature type="domain" description="Glutathione S-transferase C-terminal" evidence="7">
    <location>
        <begin position="125"/>
        <end position="230"/>
    </location>
</feature>
<evidence type="ECO:0000259" key="6">
    <source>
        <dbReference type="Pfam" id="PF02798"/>
    </source>
</evidence>
<feature type="domain" description="GST N-terminal" evidence="6">
    <location>
        <begin position="24"/>
        <end position="100"/>
    </location>
</feature>
<evidence type="ECO:0000256" key="3">
    <source>
        <dbReference type="ARBA" id="ARBA00038317"/>
    </source>
</evidence>
<dbReference type="Proteomes" id="UP000827892">
    <property type="component" value="Chromosome II"/>
</dbReference>
<dbReference type="EMBL" id="CP090892">
    <property type="protein sequence ID" value="ULU07275.1"/>
    <property type="molecule type" value="Genomic_DNA"/>
</dbReference>
<feature type="domain" description="Glutathione S-transferase C-terminal" evidence="7">
    <location>
        <begin position="338"/>
        <end position="443"/>
    </location>
</feature>
<dbReference type="EC" id="2.5.1.18" evidence="1"/>
<keyword evidence="2" id="KW-0808">Transferase</keyword>
<dbReference type="InterPro" id="IPR050213">
    <property type="entry name" value="GST_superfamily"/>
</dbReference>
<comment type="similarity">
    <text evidence="3">Belongs to the GST superfamily. Sigma family.</text>
</comment>
<dbReference type="InterPro" id="IPR036282">
    <property type="entry name" value="Glutathione-S-Trfase_C_sf"/>
</dbReference>
<dbReference type="InterPro" id="IPR004045">
    <property type="entry name" value="Glutathione_S-Trfase_N"/>
</dbReference>
<dbReference type="GO" id="GO:0004364">
    <property type="term" value="F:glutathione transferase activity"/>
    <property type="evidence" value="ECO:0007669"/>
    <property type="project" value="UniProtKB-EC"/>
</dbReference>
<dbReference type="SFLD" id="SFLDG00363">
    <property type="entry name" value="AMPS_(cytGST):_Alpha-__Mu-__Pi"/>
    <property type="match status" value="2"/>
</dbReference>
<dbReference type="AlphaFoldDB" id="A0AAE9DN69"/>
<accession>A0AAE9DN69</accession>
<reference evidence="8 9" key="1">
    <citation type="submission" date="2022-05" db="EMBL/GenBank/DDBJ databases">
        <title>Chromosome-level reference genomes for two strains of Caenorhabditis briggsae: an improved platform for comparative genomics.</title>
        <authorList>
            <person name="Stevens L."/>
            <person name="Andersen E.C."/>
        </authorList>
    </citation>
    <scope>NUCLEOTIDE SEQUENCE [LARGE SCALE GENOMIC DNA]</scope>
    <source>
        <strain evidence="8">QX1410_ONT</strain>
        <tissue evidence="8">Whole-organism</tissue>
    </source>
</reference>
<dbReference type="Pfam" id="PF14497">
    <property type="entry name" value="GST_C_3"/>
    <property type="match status" value="2"/>
</dbReference>
<dbReference type="SUPFAM" id="SSF47616">
    <property type="entry name" value="GST C-terminal domain-like"/>
    <property type="match status" value="2"/>
</dbReference>
<dbReference type="GO" id="GO:0005737">
    <property type="term" value="C:cytoplasm"/>
    <property type="evidence" value="ECO:0007669"/>
    <property type="project" value="UniProtKB-ARBA"/>
</dbReference>
<protein>
    <recommendedName>
        <fullName evidence="1">glutathione transferase</fullName>
        <ecNumber evidence="1">2.5.1.18</ecNumber>
    </recommendedName>
    <alternativeName>
        <fullName evidence="5">GST class-sigma</fullName>
    </alternativeName>
</protein>
<dbReference type="Gene3D" id="1.20.1050.10">
    <property type="match status" value="2"/>
</dbReference>
<dbReference type="SUPFAM" id="SSF52833">
    <property type="entry name" value="Thioredoxin-like"/>
    <property type="match status" value="2"/>
</dbReference>